<protein>
    <submittedName>
        <fullName evidence="6">ABC transporter ATP-binding protein</fullName>
    </submittedName>
</protein>
<dbReference type="PANTHER" id="PTHR42798">
    <property type="entry name" value="LIPOPROTEIN-RELEASING SYSTEM ATP-BINDING PROTEIN LOLD"/>
    <property type="match status" value="1"/>
</dbReference>
<dbReference type="RefSeq" id="WP_321536055.1">
    <property type="nucleotide sequence ID" value="NZ_JARGDL010000011.1"/>
</dbReference>
<dbReference type="InterPro" id="IPR003593">
    <property type="entry name" value="AAA+_ATPase"/>
</dbReference>
<dbReference type="PROSITE" id="PS00211">
    <property type="entry name" value="ABC_TRANSPORTER_1"/>
    <property type="match status" value="1"/>
</dbReference>
<evidence type="ECO:0000313" key="6">
    <source>
        <dbReference type="EMBL" id="MDF1612284.1"/>
    </source>
</evidence>
<organism evidence="6 7">
    <name type="scientific">Stygiobacter electus</name>
    <dbReference type="NCBI Taxonomy" id="3032292"/>
    <lineage>
        <taxon>Bacteria</taxon>
        <taxon>Pseudomonadati</taxon>
        <taxon>Ignavibacteriota</taxon>
        <taxon>Ignavibacteria</taxon>
        <taxon>Ignavibacteriales</taxon>
        <taxon>Melioribacteraceae</taxon>
        <taxon>Stygiobacter</taxon>
    </lineage>
</organism>
<evidence type="ECO:0000256" key="3">
    <source>
        <dbReference type="ARBA" id="ARBA00022840"/>
    </source>
</evidence>
<keyword evidence="1" id="KW-0813">Transport</keyword>
<dbReference type="AlphaFoldDB" id="A0AAE3P0S5"/>
<dbReference type="Proteomes" id="UP001221302">
    <property type="component" value="Unassembled WGS sequence"/>
</dbReference>
<evidence type="ECO:0000313" key="7">
    <source>
        <dbReference type="Proteomes" id="UP001221302"/>
    </source>
</evidence>
<dbReference type="InterPro" id="IPR003439">
    <property type="entry name" value="ABC_transporter-like_ATP-bd"/>
</dbReference>
<accession>A0AAE3P0S5</accession>
<dbReference type="Gene3D" id="3.40.50.300">
    <property type="entry name" value="P-loop containing nucleotide triphosphate hydrolases"/>
    <property type="match status" value="1"/>
</dbReference>
<gene>
    <name evidence="6" type="ORF">P0M35_08990</name>
</gene>
<comment type="similarity">
    <text evidence="4">Belongs to the ABC transporter superfamily. Macrolide exporter (TC 3.A.1.122) family.</text>
</comment>
<evidence type="ECO:0000256" key="2">
    <source>
        <dbReference type="ARBA" id="ARBA00022741"/>
    </source>
</evidence>
<dbReference type="Pfam" id="PF00005">
    <property type="entry name" value="ABC_tran"/>
    <property type="match status" value="1"/>
</dbReference>
<evidence type="ECO:0000259" key="5">
    <source>
        <dbReference type="PROSITE" id="PS50893"/>
    </source>
</evidence>
<keyword evidence="7" id="KW-1185">Reference proteome</keyword>
<evidence type="ECO:0000256" key="4">
    <source>
        <dbReference type="ARBA" id="ARBA00038388"/>
    </source>
</evidence>
<dbReference type="GO" id="GO:0098796">
    <property type="term" value="C:membrane protein complex"/>
    <property type="evidence" value="ECO:0007669"/>
    <property type="project" value="UniProtKB-ARBA"/>
</dbReference>
<keyword evidence="2" id="KW-0547">Nucleotide-binding</keyword>
<dbReference type="InterPro" id="IPR017871">
    <property type="entry name" value="ABC_transporter-like_CS"/>
</dbReference>
<reference evidence="6" key="1">
    <citation type="submission" date="2023-03" db="EMBL/GenBank/DDBJ databases">
        <title>Stygiobacter electus gen. nov., sp. nov., facultatively anaerobic thermotolerant bacterium of the class Ignavibacteria from a well of Yessentuki mineral water deposit.</title>
        <authorList>
            <person name="Podosokorskaya O.A."/>
            <person name="Elcheninov A.G."/>
            <person name="Petrova N.F."/>
            <person name="Zavarzina D.G."/>
            <person name="Kublanov I.V."/>
            <person name="Merkel A.Y."/>
        </authorList>
    </citation>
    <scope>NUCLEOTIDE SEQUENCE</scope>
    <source>
        <strain evidence="6">09-Me</strain>
    </source>
</reference>
<name>A0AAE3P0S5_9BACT</name>
<dbReference type="GO" id="GO:0016887">
    <property type="term" value="F:ATP hydrolysis activity"/>
    <property type="evidence" value="ECO:0007669"/>
    <property type="project" value="InterPro"/>
</dbReference>
<sequence>MSLIQLINVTKEYKTGSETIRAVNNISLNIEEGSFVTLMGESGSGKSTLLTMLGGLNKPTGGNILIDQIDIYKLTPNALSDFRKEYVGFVFQAFQLVPYLTVEENVMLPLAISDQKRKQKKEIVFSILEKVRIKDKSLRLINELSGGEQQRVAIARALVYDPLIILADEPTGNLDSNTSKEIINIFLSIVSEGKTVVMVTHNKEYTKHSTRVIELSDGKIIKENCTLFSSVSDAVSIDKKIITMI</sequence>
<dbReference type="InterPro" id="IPR017911">
    <property type="entry name" value="MacB-like_ATP-bd"/>
</dbReference>
<proteinExistence type="inferred from homology"/>
<dbReference type="CDD" id="cd03255">
    <property type="entry name" value="ABC_MJ0796_LolCDE_FtsE"/>
    <property type="match status" value="1"/>
</dbReference>
<dbReference type="EMBL" id="JARGDL010000011">
    <property type="protein sequence ID" value="MDF1612284.1"/>
    <property type="molecule type" value="Genomic_DNA"/>
</dbReference>
<dbReference type="InterPro" id="IPR027417">
    <property type="entry name" value="P-loop_NTPase"/>
</dbReference>
<dbReference type="FunFam" id="3.40.50.300:FF:000032">
    <property type="entry name" value="Export ABC transporter ATP-binding protein"/>
    <property type="match status" value="1"/>
</dbReference>
<evidence type="ECO:0000256" key="1">
    <source>
        <dbReference type="ARBA" id="ARBA00022448"/>
    </source>
</evidence>
<dbReference type="GO" id="GO:0022857">
    <property type="term" value="F:transmembrane transporter activity"/>
    <property type="evidence" value="ECO:0007669"/>
    <property type="project" value="UniProtKB-ARBA"/>
</dbReference>
<comment type="caution">
    <text evidence="6">The sequence shown here is derived from an EMBL/GenBank/DDBJ whole genome shotgun (WGS) entry which is preliminary data.</text>
</comment>
<dbReference type="GO" id="GO:0005524">
    <property type="term" value="F:ATP binding"/>
    <property type="evidence" value="ECO:0007669"/>
    <property type="project" value="UniProtKB-KW"/>
</dbReference>
<keyword evidence="3 6" id="KW-0067">ATP-binding</keyword>
<feature type="domain" description="ABC transporter" evidence="5">
    <location>
        <begin position="4"/>
        <end position="242"/>
    </location>
</feature>
<dbReference type="SUPFAM" id="SSF52540">
    <property type="entry name" value="P-loop containing nucleoside triphosphate hydrolases"/>
    <property type="match status" value="1"/>
</dbReference>
<dbReference type="PROSITE" id="PS50893">
    <property type="entry name" value="ABC_TRANSPORTER_2"/>
    <property type="match status" value="1"/>
</dbReference>
<dbReference type="SMART" id="SM00382">
    <property type="entry name" value="AAA"/>
    <property type="match status" value="1"/>
</dbReference>
<dbReference type="PANTHER" id="PTHR42798:SF6">
    <property type="entry name" value="CELL DIVISION ATP-BINDING PROTEIN FTSE"/>
    <property type="match status" value="1"/>
</dbReference>